<feature type="compositionally biased region" description="Basic and acidic residues" evidence="1">
    <location>
        <begin position="1"/>
        <end position="14"/>
    </location>
</feature>
<organism evidence="2 3">
    <name type="scientific">Dryococelus australis</name>
    <dbReference type="NCBI Taxonomy" id="614101"/>
    <lineage>
        <taxon>Eukaryota</taxon>
        <taxon>Metazoa</taxon>
        <taxon>Ecdysozoa</taxon>
        <taxon>Arthropoda</taxon>
        <taxon>Hexapoda</taxon>
        <taxon>Insecta</taxon>
        <taxon>Pterygota</taxon>
        <taxon>Neoptera</taxon>
        <taxon>Polyneoptera</taxon>
        <taxon>Phasmatodea</taxon>
        <taxon>Verophasmatodea</taxon>
        <taxon>Anareolatae</taxon>
        <taxon>Phasmatidae</taxon>
        <taxon>Eurycanthinae</taxon>
        <taxon>Dryococelus</taxon>
    </lineage>
</organism>
<gene>
    <name evidence="2" type="ORF">PR048_027647</name>
</gene>
<name>A0ABQ9GH46_9NEOP</name>
<evidence type="ECO:0000256" key="1">
    <source>
        <dbReference type="SAM" id="MobiDB-lite"/>
    </source>
</evidence>
<sequence>MKGWGKREIPENTRRPTASSGTIPPPWWEASVLIAHPPRPLRDISGSFNSQRHLCVRNKCLKFMGSRNQDTWSGTRTLDLPNSSPVSYHSPPCLGNRAVRRVDCGQVATPGPGRAVTRRRPQDGKGGGGAKDVSGVGLTPTLTHIPAGGAGLSRQRQLLCKSRLYPSTPSWIIVNLLSLPLVEVLQSSTNLSGNLFPDLMESFVNHDRNANEAVLPTLTGTPRHLLRKCILHEGCQGDSVLPWRAVTRGKLMFLGHGSAYDWLCYSNSNSLIHSGTLSEPRVGFETDELLGQLVYPGETPRFRQLAYKGVGSCCLYVQARCTLHRRSVASARLTIACAFRHHERSFPKDHEQYAAQARQLLAHARPGPVPASNSRQTRHLRKISSARRWWKTHATAAACRVTARWFETAFRTASTERIIPRFATGIEPGSPKLDGRLTCATHRSFCLCHQQCDLFVGGAAPKKWPTREKVGMRYLAAVPTWHLSARLGVRTLLLICPTIGTRDAVGVGWNKHHVPPGIRRGKFSPARHRGESLCRTSYGSKIIVLQSDNYRVVRQPFCGTRCPTCVCLSRRLLVQALAVVTLAIPYHLRLLHMISAKGAKSSLRFFHCRGFERPSSGRTRLSEEPRVAPNSEVFRAEVRMEQRRNEKAGETGDPRENPPTSGIVRHDSHMIEPGSPRWEASRLTAEPPRPNGRTCRRCSLRRNQTTMDLEERQAEAFMARGCGVARGCDRSVAVPTWPTLELNTSPRRLVDPSLLRTEYLRELQLHTPAKCRDAVRQSSRFRIKDEVDRSCWLRTTSLRVPTLNCFSDTSSKNGRDWDSKSACLLEIEIQTNVFTTTDHVILALVFLWDRSVMVRSAEDE</sequence>
<accession>A0ABQ9GH46</accession>
<feature type="region of interest" description="Disordered" evidence="1">
    <location>
        <begin position="1"/>
        <end position="25"/>
    </location>
</feature>
<evidence type="ECO:0000313" key="2">
    <source>
        <dbReference type="EMBL" id="KAJ8871330.1"/>
    </source>
</evidence>
<feature type="region of interest" description="Disordered" evidence="1">
    <location>
        <begin position="640"/>
        <end position="694"/>
    </location>
</feature>
<evidence type="ECO:0000313" key="3">
    <source>
        <dbReference type="Proteomes" id="UP001159363"/>
    </source>
</evidence>
<proteinExistence type="predicted"/>
<dbReference type="EMBL" id="JARBHB010000012">
    <property type="protein sequence ID" value="KAJ8871330.1"/>
    <property type="molecule type" value="Genomic_DNA"/>
</dbReference>
<keyword evidence="3" id="KW-1185">Reference proteome</keyword>
<protein>
    <submittedName>
        <fullName evidence="2">Uncharacterized protein</fullName>
    </submittedName>
</protein>
<comment type="caution">
    <text evidence="2">The sequence shown here is derived from an EMBL/GenBank/DDBJ whole genome shotgun (WGS) entry which is preliminary data.</text>
</comment>
<reference evidence="2 3" key="1">
    <citation type="submission" date="2023-02" db="EMBL/GenBank/DDBJ databases">
        <title>LHISI_Scaffold_Assembly.</title>
        <authorList>
            <person name="Stuart O.P."/>
            <person name="Cleave R."/>
            <person name="Magrath M.J.L."/>
            <person name="Mikheyev A.S."/>
        </authorList>
    </citation>
    <scope>NUCLEOTIDE SEQUENCE [LARGE SCALE GENOMIC DNA]</scope>
    <source>
        <strain evidence="2">Daus_M_001</strain>
        <tissue evidence="2">Leg muscle</tissue>
    </source>
</reference>
<feature type="compositionally biased region" description="Basic and acidic residues" evidence="1">
    <location>
        <begin position="640"/>
        <end position="656"/>
    </location>
</feature>
<dbReference type="Proteomes" id="UP001159363">
    <property type="component" value="Chromosome 11"/>
</dbReference>
<feature type="region of interest" description="Disordered" evidence="1">
    <location>
        <begin position="106"/>
        <end position="137"/>
    </location>
</feature>